<dbReference type="InterPro" id="IPR041282">
    <property type="entry name" value="FYVE_2"/>
</dbReference>
<dbReference type="Gene3D" id="3.30.40.10">
    <property type="entry name" value="Zinc/RING finger domain, C3HC4 (zinc finger)"/>
    <property type="match status" value="1"/>
</dbReference>
<dbReference type="PROSITE" id="PS50178">
    <property type="entry name" value="ZF_FYVE"/>
    <property type="match status" value="1"/>
</dbReference>
<dbReference type="PANTHER" id="PTHR45729">
    <property type="entry name" value="RABPHILIN, ISOFORM A"/>
    <property type="match status" value="1"/>
</dbReference>
<dbReference type="Ensembl" id="ENSHBUT00000016901.1">
    <property type="protein sequence ID" value="ENSHBUP00000028084.1"/>
    <property type="gene ID" value="ENSHBUG00000011696.1"/>
</dbReference>
<protein>
    <recommendedName>
        <fullName evidence="11">RabBD domain-containing protein</fullName>
    </recommendedName>
</protein>
<dbReference type="GO" id="GO:0045211">
    <property type="term" value="C:postsynaptic membrane"/>
    <property type="evidence" value="ECO:0007669"/>
    <property type="project" value="TreeGrafter"/>
</dbReference>
<evidence type="ECO:0000256" key="1">
    <source>
        <dbReference type="ARBA" id="ARBA00004250"/>
    </source>
</evidence>
<evidence type="ECO:0000313" key="10">
    <source>
        <dbReference type="Proteomes" id="UP000264840"/>
    </source>
</evidence>
<organism evidence="9 10">
    <name type="scientific">Haplochromis burtoni</name>
    <name type="common">Burton's mouthbrooder</name>
    <name type="synonym">Chromis burtoni</name>
    <dbReference type="NCBI Taxonomy" id="8153"/>
    <lineage>
        <taxon>Eukaryota</taxon>
        <taxon>Metazoa</taxon>
        <taxon>Chordata</taxon>
        <taxon>Craniata</taxon>
        <taxon>Vertebrata</taxon>
        <taxon>Euteleostomi</taxon>
        <taxon>Actinopterygii</taxon>
        <taxon>Neopterygii</taxon>
        <taxon>Teleostei</taxon>
        <taxon>Neoteleostei</taxon>
        <taxon>Acanthomorphata</taxon>
        <taxon>Ovalentaria</taxon>
        <taxon>Cichlomorphae</taxon>
        <taxon>Cichliformes</taxon>
        <taxon>Cichlidae</taxon>
        <taxon>African cichlids</taxon>
        <taxon>Pseudocrenilabrinae</taxon>
        <taxon>Haplochromini</taxon>
        <taxon>Haplochromis</taxon>
    </lineage>
</organism>
<keyword evidence="10" id="KW-1185">Reference proteome</keyword>
<dbReference type="STRING" id="8153.ENSHBUP00000028084"/>
<dbReference type="GO" id="GO:0006886">
    <property type="term" value="P:intracellular protein transport"/>
    <property type="evidence" value="ECO:0007669"/>
    <property type="project" value="InterPro"/>
</dbReference>
<evidence type="ECO:0000256" key="2">
    <source>
        <dbReference type="ARBA" id="ARBA00022723"/>
    </source>
</evidence>
<name>A0A3Q2WZY1_HAPBU</name>
<dbReference type="SUPFAM" id="SSF57903">
    <property type="entry name" value="FYVE/PHD zinc finger"/>
    <property type="match status" value="1"/>
</dbReference>
<dbReference type="GO" id="GO:0098850">
    <property type="term" value="C:extrinsic component of synaptic vesicle membrane"/>
    <property type="evidence" value="ECO:0007669"/>
    <property type="project" value="TreeGrafter"/>
</dbReference>
<feature type="region of interest" description="Disordered" evidence="6">
    <location>
        <begin position="227"/>
        <end position="278"/>
    </location>
</feature>
<feature type="region of interest" description="Disordered" evidence="6">
    <location>
        <begin position="157"/>
        <end position="195"/>
    </location>
</feature>
<evidence type="ECO:0000256" key="5">
    <source>
        <dbReference type="PROSITE-ProRule" id="PRU00091"/>
    </source>
</evidence>
<dbReference type="GO" id="GO:0006887">
    <property type="term" value="P:exocytosis"/>
    <property type="evidence" value="ECO:0007669"/>
    <property type="project" value="TreeGrafter"/>
</dbReference>
<evidence type="ECO:0000259" key="8">
    <source>
        <dbReference type="PROSITE" id="PS50916"/>
    </source>
</evidence>
<dbReference type="GO" id="GO:0008270">
    <property type="term" value="F:zinc ion binding"/>
    <property type="evidence" value="ECO:0007669"/>
    <property type="project" value="UniProtKB-KW"/>
</dbReference>
<feature type="domain" description="FYVE-type" evidence="7">
    <location>
        <begin position="81"/>
        <end position="137"/>
    </location>
</feature>
<keyword evidence="3 5" id="KW-0863">Zinc-finger</keyword>
<evidence type="ECO:0000313" key="9">
    <source>
        <dbReference type="Ensembl" id="ENSHBUP00000028084.1"/>
    </source>
</evidence>
<keyword evidence="2" id="KW-0479">Metal-binding</keyword>
<feature type="domain" description="RabBD" evidence="8">
    <location>
        <begin position="33"/>
        <end position="149"/>
    </location>
</feature>
<evidence type="ECO:0008006" key="11">
    <source>
        <dbReference type="Google" id="ProtNLM"/>
    </source>
</evidence>
<evidence type="ECO:0000256" key="3">
    <source>
        <dbReference type="ARBA" id="ARBA00022771"/>
    </source>
</evidence>
<dbReference type="PROSITE" id="PS50916">
    <property type="entry name" value="RABBD"/>
    <property type="match status" value="1"/>
</dbReference>
<evidence type="ECO:0000256" key="4">
    <source>
        <dbReference type="ARBA" id="ARBA00022833"/>
    </source>
</evidence>
<accession>A0A3Q2WZY1</accession>
<sequence length="306" mass="33860">MTDTVMSSSSDRWVSNDRVCLAYRGNWTMQPGPGPGPDLTDEEKEIINSVIARAEKMEAMEQERIGRLINRLDDMKKTVCGDGVSRCLLCGEQLGSPGVSSVVCEDCKKNMCTKCGTQCGSRPRAVWLCKICREQREVWKRSGAWFFKGFPKHFLPSPMPLSKSKETGAQEAAEPQRPKASGPRETVTQQQAPGRHSLEREILSCVISCCLRQLNVVVGSMVGDGGAYSSGAVPPEQRAPPAVREDRRQPTAYGAPPARQQPPPADEEEEVNDYDSDEASEYTICSPFSWSDMTDVYCFKFPFCTV</sequence>
<evidence type="ECO:0000256" key="6">
    <source>
        <dbReference type="SAM" id="MobiDB-lite"/>
    </source>
</evidence>
<reference evidence="9" key="2">
    <citation type="submission" date="2025-09" db="UniProtKB">
        <authorList>
            <consortium name="Ensembl"/>
        </authorList>
    </citation>
    <scope>IDENTIFICATION</scope>
</reference>
<dbReference type="GO" id="GO:0031267">
    <property type="term" value="F:small GTPase binding"/>
    <property type="evidence" value="ECO:0007669"/>
    <property type="project" value="InterPro"/>
</dbReference>
<dbReference type="PANTHER" id="PTHR45729:SF3">
    <property type="entry name" value="RABPHILIN-3A"/>
    <property type="match status" value="1"/>
</dbReference>
<comment type="subcellular location">
    <subcellularLocation>
        <location evidence="1">Cytoplasmic vesicle</location>
        <location evidence="1">Secretory vesicle membrane</location>
    </subcellularLocation>
</comment>
<evidence type="ECO:0000259" key="7">
    <source>
        <dbReference type="PROSITE" id="PS50178"/>
    </source>
</evidence>
<dbReference type="InterPro" id="IPR013083">
    <property type="entry name" value="Znf_RING/FYVE/PHD"/>
</dbReference>
<dbReference type="InterPro" id="IPR010911">
    <property type="entry name" value="Rab_BD"/>
</dbReference>
<dbReference type="InterPro" id="IPR011011">
    <property type="entry name" value="Znf_FYVE_PHD"/>
</dbReference>
<dbReference type="GO" id="GO:0043005">
    <property type="term" value="C:neuron projection"/>
    <property type="evidence" value="ECO:0007669"/>
    <property type="project" value="TreeGrafter"/>
</dbReference>
<dbReference type="Proteomes" id="UP000264840">
    <property type="component" value="Unplaced"/>
</dbReference>
<reference evidence="9" key="1">
    <citation type="submission" date="2025-08" db="UniProtKB">
        <authorList>
            <consortium name="Ensembl"/>
        </authorList>
    </citation>
    <scope>IDENTIFICATION</scope>
</reference>
<dbReference type="Pfam" id="PF02318">
    <property type="entry name" value="FYVE_2"/>
    <property type="match status" value="1"/>
</dbReference>
<dbReference type="GO" id="GO:0061669">
    <property type="term" value="P:spontaneous neurotransmitter secretion"/>
    <property type="evidence" value="ECO:0007669"/>
    <property type="project" value="TreeGrafter"/>
</dbReference>
<dbReference type="GeneTree" id="ENSGT00940000157468"/>
<dbReference type="GO" id="GO:0017158">
    <property type="term" value="P:regulation of calcium ion-dependent exocytosis"/>
    <property type="evidence" value="ECO:0007669"/>
    <property type="project" value="TreeGrafter"/>
</dbReference>
<keyword evidence="4" id="KW-0862">Zinc</keyword>
<dbReference type="InterPro" id="IPR043566">
    <property type="entry name" value="Rabphilin/DOC2/Noc2"/>
</dbReference>
<dbReference type="InterPro" id="IPR017455">
    <property type="entry name" value="Znf_FYVE-rel"/>
</dbReference>
<proteinExistence type="predicted"/>
<dbReference type="AlphaFoldDB" id="A0A3Q2WZY1"/>
<feature type="compositionally biased region" description="Acidic residues" evidence="6">
    <location>
        <begin position="265"/>
        <end position="278"/>
    </location>
</feature>